<dbReference type="InterPro" id="IPR052358">
    <property type="entry name" value="Aro_Compnd_Degr_Hydrolases"/>
</dbReference>
<dbReference type="PANTHER" id="PTHR35563:SF2">
    <property type="entry name" value="BARREL METAL-DEPENDENT HYDROLASE, PUTATIVE (AFU_ORTHOLOGUE AFUA_1G16240)-RELATED"/>
    <property type="match status" value="1"/>
</dbReference>
<sequence>MLTSVKHRPSLTKGLLRVALGDPLIWRKNGRQKFFHTSLLTQKLPPQTWDTHMHVVEPQRYPVATSAAYKPSAHTLDEALRFESYLGIENIVLVQPSVYGFDNSCLLDALKHIGPSRGRGVVVIDPTTVSHNTLVHWHSLGVRGVRVNLKSVGKVLSASELARTLLQHAEVIRPLGWVIQVYISLETMPMLESIVPQLGVKICIDHFGSPDLPVPMEWTNARSFDPYSLHGFSSLISLLRARDTYVKTSAPYRLSKDKELRDLEAMTREFLRAAPDRIVYGTDWPHTRFTGSDIIPFTELMLRLCSEEMGLTERLFRDNAREMMDGRC</sequence>
<evidence type="ECO:0000313" key="3">
    <source>
        <dbReference type="Proteomes" id="UP001194746"/>
    </source>
</evidence>
<dbReference type="Proteomes" id="UP001194746">
    <property type="component" value="Unassembled WGS sequence"/>
</dbReference>
<accession>A0AAD4CG90</accession>
<protein>
    <recommendedName>
        <fullName evidence="1">Amidohydrolase-related domain-containing protein</fullName>
    </recommendedName>
</protein>
<dbReference type="PANTHER" id="PTHR35563">
    <property type="entry name" value="BARREL METAL-DEPENDENT HYDROLASE, PUTATIVE (AFU_ORTHOLOGUE AFUA_1G16240)-RELATED"/>
    <property type="match status" value="1"/>
</dbReference>
<comment type="caution">
    <text evidence="2">The sequence shown here is derived from an EMBL/GenBank/DDBJ whole genome shotgun (WGS) entry which is preliminary data.</text>
</comment>
<proteinExistence type="predicted"/>
<dbReference type="Gene3D" id="3.20.20.140">
    <property type="entry name" value="Metal-dependent hydrolases"/>
    <property type="match status" value="1"/>
</dbReference>
<name>A0AAD4CG90_ASPNN</name>
<evidence type="ECO:0000313" key="2">
    <source>
        <dbReference type="EMBL" id="KAF9885939.1"/>
    </source>
</evidence>
<dbReference type="EMBL" id="VCAU01000086">
    <property type="protein sequence ID" value="KAF9885939.1"/>
    <property type="molecule type" value="Genomic_DNA"/>
</dbReference>
<gene>
    <name evidence="2" type="ORF">FE257_012229</name>
</gene>
<dbReference type="GO" id="GO:0016787">
    <property type="term" value="F:hydrolase activity"/>
    <property type="evidence" value="ECO:0007669"/>
    <property type="project" value="InterPro"/>
</dbReference>
<dbReference type="Pfam" id="PF04909">
    <property type="entry name" value="Amidohydro_2"/>
    <property type="match status" value="1"/>
</dbReference>
<dbReference type="SUPFAM" id="SSF51556">
    <property type="entry name" value="Metallo-dependent hydrolases"/>
    <property type="match status" value="1"/>
</dbReference>
<reference evidence="2" key="1">
    <citation type="journal article" date="2019" name="Beilstein J. Org. Chem.">
        <title>Nanangenines: drimane sesquiterpenoids as the dominant metabolite cohort of a novel Australian fungus, Aspergillus nanangensis.</title>
        <authorList>
            <person name="Lacey H.J."/>
            <person name="Gilchrist C.L.M."/>
            <person name="Crombie A."/>
            <person name="Kalaitzis J.A."/>
            <person name="Vuong D."/>
            <person name="Rutledge P.J."/>
            <person name="Turner P."/>
            <person name="Pitt J.I."/>
            <person name="Lacey E."/>
            <person name="Chooi Y.H."/>
            <person name="Piggott A.M."/>
        </authorList>
    </citation>
    <scope>NUCLEOTIDE SEQUENCE</scope>
    <source>
        <strain evidence="2">MST-FP2251</strain>
    </source>
</reference>
<dbReference type="InterPro" id="IPR032466">
    <property type="entry name" value="Metal_Hydrolase"/>
</dbReference>
<dbReference type="InterPro" id="IPR006680">
    <property type="entry name" value="Amidohydro-rel"/>
</dbReference>
<keyword evidence="3" id="KW-1185">Reference proteome</keyword>
<dbReference type="AlphaFoldDB" id="A0AAD4CG90"/>
<reference evidence="2" key="2">
    <citation type="submission" date="2020-02" db="EMBL/GenBank/DDBJ databases">
        <authorList>
            <person name="Gilchrist C.L.M."/>
            <person name="Chooi Y.-H."/>
        </authorList>
    </citation>
    <scope>NUCLEOTIDE SEQUENCE</scope>
    <source>
        <strain evidence="2">MST-FP2251</strain>
    </source>
</reference>
<organism evidence="2 3">
    <name type="scientific">Aspergillus nanangensis</name>
    <dbReference type="NCBI Taxonomy" id="2582783"/>
    <lineage>
        <taxon>Eukaryota</taxon>
        <taxon>Fungi</taxon>
        <taxon>Dikarya</taxon>
        <taxon>Ascomycota</taxon>
        <taxon>Pezizomycotina</taxon>
        <taxon>Eurotiomycetes</taxon>
        <taxon>Eurotiomycetidae</taxon>
        <taxon>Eurotiales</taxon>
        <taxon>Aspergillaceae</taxon>
        <taxon>Aspergillus</taxon>
        <taxon>Aspergillus subgen. Circumdati</taxon>
    </lineage>
</organism>
<feature type="domain" description="Amidohydrolase-related" evidence="1">
    <location>
        <begin position="49"/>
        <end position="323"/>
    </location>
</feature>
<evidence type="ECO:0000259" key="1">
    <source>
        <dbReference type="Pfam" id="PF04909"/>
    </source>
</evidence>